<dbReference type="AlphaFoldDB" id="A0A8X6XRX3"/>
<sequence>MSCPNLSSKFIIYHNHQLFQTHLAQNLTEPPSKIFELLPGLQWLYKKEYDTEKKSSPMTNELDSKKKNVVYVFNAGLWNEKPFLSLKSCREEDLDQTFAEQK</sequence>
<keyword evidence="2" id="KW-1185">Reference proteome</keyword>
<organism evidence="1 2">
    <name type="scientific">Trichonephila inaurata madagascariensis</name>
    <dbReference type="NCBI Taxonomy" id="2747483"/>
    <lineage>
        <taxon>Eukaryota</taxon>
        <taxon>Metazoa</taxon>
        <taxon>Ecdysozoa</taxon>
        <taxon>Arthropoda</taxon>
        <taxon>Chelicerata</taxon>
        <taxon>Arachnida</taxon>
        <taxon>Araneae</taxon>
        <taxon>Araneomorphae</taxon>
        <taxon>Entelegynae</taxon>
        <taxon>Araneoidea</taxon>
        <taxon>Nephilidae</taxon>
        <taxon>Trichonephila</taxon>
        <taxon>Trichonephila inaurata</taxon>
    </lineage>
</organism>
<protein>
    <submittedName>
        <fullName evidence="1">Uncharacterized protein</fullName>
    </submittedName>
</protein>
<dbReference type="EMBL" id="BMAV01010999">
    <property type="protein sequence ID" value="GFY56486.1"/>
    <property type="molecule type" value="Genomic_DNA"/>
</dbReference>
<gene>
    <name evidence="1" type="ORF">TNIN_438701</name>
</gene>
<name>A0A8X6XRX3_9ARAC</name>
<comment type="caution">
    <text evidence="1">The sequence shown here is derived from an EMBL/GenBank/DDBJ whole genome shotgun (WGS) entry which is preliminary data.</text>
</comment>
<accession>A0A8X6XRX3</accession>
<dbReference type="Proteomes" id="UP000886998">
    <property type="component" value="Unassembled WGS sequence"/>
</dbReference>
<evidence type="ECO:0000313" key="2">
    <source>
        <dbReference type="Proteomes" id="UP000886998"/>
    </source>
</evidence>
<reference evidence="1" key="1">
    <citation type="submission" date="2020-08" db="EMBL/GenBank/DDBJ databases">
        <title>Multicomponent nature underlies the extraordinary mechanical properties of spider dragline silk.</title>
        <authorList>
            <person name="Kono N."/>
            <person name="Nakamura H."/>
            <person name="Mori M."/>
            <person name="Yoshida Y."/>
            <person name="Ohtoshi R."/>
            <person name="Malay A.D."/>
            <person name="Moran D.A.P."/>
            <person name="Tomita M."/>
            <person name="Numata K."/>
            <person name="Arakawa K."/>
        </authorList>
    </citation>
    <scope>NUCLEOTIDE SEQUENCE</scope>
</reference>
<proteinExistence type="predicted"/>
<evidence type="ECO:0000313" key="1">
    <source>
        <dbReference type="EMBL" id="GFY56486.1"/>
    </source>
</evidence>